<keyword evidence="4" id="KW-1185">Reference proteome</keyword>
<evidence type="ECO:0000313" key="4">
    <source>
        <dbReference type="Proteomes" id="UP000717696"/>
    </source>
</evidence>
<dbReference type="Pfam" id="PF26640">
    <property type="entry name" value="DUF8212"/>
    <property type="match status" value="1"/>
</dbReference>
<evidence type="ECO:0000313" key="3">
    <source>
        <dbReference type="EMBL" id="KAH7128035.1"/>
    </source>
</evidence>
<sequence>MRLIEVSTITLHEFVGQDIPRYAILSHTWGEGELLFEDLNQGTPKRGLQKVLDTCKQAELDNIEYVWVDTCCIDRSSSAELSEAINSMFKYYNKSAACYVFMEDVTLSQGGPVDNMINFDTSRWFTRGWTLQELIAPHELHFFDCNWRKMQSRHDLAERLSNITGIHKDILSRRHRLERNESIATKMKWAANRVTTREEDIAYCLLGLFDINMPLLYGEGRNAFIRLQEEILRRAPDQTILTWTESFLRRGRQIAYLPEHPSAFHPRAPFLQGRSYSQTRLPYRSKSH</sequence>
<comment type="caution">
    <text evidence="3">The sequence shown here is derived from an EMBL/GenBank/DDBJ whole genome shotgun (WGS) entry which is preliminary data.</text>
</comment>
<dbReference type="PANTHER" id="PTHR10622">
    <property type="entry name" value="HET DOMAIN-CONTAINING PROTEIN"/>
    <property type="match status" value="1"/>
</dbReference>
<dbReference type="EMBL" id="JAGMUU010000022">
    <property type="protein sequence ID" value="KAH7128035.1"/>
    <property type="molecule type" value="Genomic_DNA"/>
</dbReference>
<dbReference type="InterPro" id="IPR010730">
    <property type="entry name" value="HET"/>
</dbReference>
<protein>
    <submittedName>
        <fullName evidence="3">Heterokaryon incompatibility protein-domain-containing protein</fullName>
    </submittedName>
</protein>
<dbReference type="PANTHER" id="PTHR10622:SF10">
    <property type="entry name" value="HET DOMAIN-CONTAINING PROTEIN"/>
    <property type="match status" value="1"/>
</dbReference>
<reference evidence="3" key="1">
    <citation type="journal article" date="2021" name="Nat. Commun.">
        <title>Genetic determinants of endophytism in the Arabidopsis root mycobiome.</title>
        <authorList>
            <person name="Mesny F."/>
            <person name="Miyauchi S."/>
            <person name="Thiergart T."/>
            <person name="Pickel B."/>
            <person name="Atanasova L."/>
            <person name="Karlsson M."/>
            <person name="Huettel B."/>
            <person name="Barry K.W."/>
            <person name="Haridas S."/>
            <person name="Chen C."/>
            <person name="Bauer D."/>
            <person name="Andreopoulos W."/>
            <person name="Pangilinan J."/>
            <person name="LaButti K."/>
            <person name="Riley R."/>
            <person name="Lipzen A."/>
            <person name="Clum A."/>
            <person name="Drula E."/>
            <person name="Henrissat B."/>
            <person name="Kohler A."/>
            <person name="Grigoriev I.V."/>
            <person name="Martin F.M."/>
            <person name="Hacquard S."/>
        </authorList>
    </citation>
    <scope>NUCLEOTIDE SEQUENCE</scope>
    <source>
        <strain evidence="3">MPI-CAGE-AT-0021</strain>
    </source>
</reference>
<feature type="domain" description="DUF8212" evidence="2">
    <location>
        <begin position="222"/>
        <end position="248"/>
    </location>
</feature>
<dbReference type="Pfam" id="PF06985">
    <property type="entry name" value="HET"/>
    <property type="match status" value="1"/>
</dbReference>
<dbReference type="OrthoDB" id="20872at2759"/>
<accession>A0A9P9DYD5</accession>
<dbReference type="Proteomes" id="UP000717696">
    <property type="component" value="Unassembled WGS sequence"/>
</dbReference>
<dbReference type="AlphaFoldDB" id="A0A9P9DYD5"/>
<organism evidence="3 4">
    <name type="scientific">Dactylonectria estremocensis</name>
    <dbReference type="NCBI Taxonomy" id="1079267"/>
    <lineage>
        <taxon>Eukaryota</taxon>
        <taxon>Fungi</taxon>
        <taxon>Dikarya</taxon>
        <taxon>Ascomycota</taxon>
        <taxon>Pezizomycotina</taxon>
        <taxon>Sordariomycetes</taxon>
        <taxon>Hypocreomycetidae</taxon>
        <taxon>Hypocreales</taxon>
        <taxon>Nectriaceae</taxon>
        <taxon>Dactylonectria</taxon>
    </lineage>
</organism>
<name>A0A9P9DYD5_9HYPO</name>
<evidence type="ECO:0000259" key="1">
    <source>
        <dbReference type="Pfam" id="PF06985"/>
    </source>
</evidence>
<evidence type="ECO:0000259" key="2">
    <source>
        <dbReference type="Pfam" id="PF26640"/>
    </source>
</evidence>
<feature type="domain" description="Heterokaryon incompatibility" evidence="1">
    <location>
        <begin position="22"/>
        <end position="112"/>
    </location>
</feature>
<dbReference type="InterPro" id="IPR058525">
    <property type="entry name" value="DUF8212"/>
</dbReference>
<proteinExistence type="predicted"/>
<gene>
    <name evidence="3" type="ORF">B0J13DRAFT_598706</name>
</gene>